<dbReference type="PANTHER" id="PTHR22745:SF3">
    <property type="entry name" value="PARATHYMOSIN"/>
    <property type="match status" value="1"/>
</dbReference>
<dbReference type="GO" id="GO:0043066">
    <property type="term" value="P:negative regulation of apoptotic process"/>
    <property type="evidence" value="ECO:0007669"/>
    <property type="project" value="TreeGrafter"/>
</dbReference>
<organism evidence="3 4">
    <name type="scientific">Ophiophagus hannah</name>
    <name type="common">King cobra</name>
    <name type="synonym">Naja hannah</name>
    <dbReference type="NCBI Taxonomy" id="8665"/>
    <lineage>
        <taxon>Eukaryota</taxon>
        <taxon>Metazoa</taxon>
        <taxon>Chordata</taxon>
        <taxon>Craniata</taxon>
        <taxon>Vertebrata</taxon>
        <taxon>Euteleostomi</taxon>
        <taxon>Lepidosauria</taxon>
        <taxon>Squamata</taxon>
        <taxon>Bifurcata</taxon>
        <taxon>Unidentata</taxon>
        <taxon>Episquamata</taxon>
        <taxon>Toxicofera</taxon>
        <taxon>Serpentes</taxon>
        <taxon>Colubroidea</taxon>
        <taxon>Elapidae</taxon>
        <taxon>Elapinae</taxon>
        <taxon>Ophiophagus</taxon>
    </lineage>
</organism>
<dbReference type="OrthoDB" id="9050028at2759"/>
<accession>V8P0N8</accession>
<evidence type="ECO:0000256" key="2">
    <source>
        <dbReference type="SAM" id="MobiDB-lite"/>
    </source>
</evidence>
<comment type="similarity">
    <text evidence="1">Belongs to the pro/parathymosin family.</text>
</comment>
<comment type="caution">
    <text evidence="3">The sequence shown here is derived from an EMBL/GenBank/DDBJ whole genome shotgun (WGS) entry which is preliminary data.</text>
</comment>
<dbReference type="GO" id="GO:0042393">
    <property type="term" value="F:histone binding"/>
    <property type="evidence" value="ECO:0007669"/>
    <property type="project" value="TreeGrafter"/>
</dbReference>
<dbReference type="Proteomes" id="UP000018936">
    <property type="component" value="Unassembled WGS sequence"/>
</dbReference>
<evidence type="ECO:0000313" key="3">
    <source>
        <dbReference type="EMBL" id="ETE67407.1"/>
    </source>
</evidence>
<dbReference type="InterPro" id="IPR004931">
    <property type="entry name" value="Pro/parathymosin"/>
</dbReference>
<feature type="non-terminal residue" evidence="3">
    <location>
        <position position="1"/>
    </location>
</feature>
<dbReference type="PANTHER" id="PTHR22745">
    <property type="entry name" value="PROTHYMOSIN ALPHA"/>
    <property type="match status" value="1"/>
</dbReference>
<reference evidence="3 4" key="1">
    <citation type="journal article" date="2013" name="Proc. Natl. Acad. Sci. U.S.A.">
        <title>The king cobra genome reveals dynamic gene evolution and adaptation in the snake venom system.</title>
        <authorList>
            <person name="Vonk F.J."/>
            <person name="Casewell N.R."/>
            <person name="Henkel C.V."/>
            <person name="Heimberg A.M."/>
            <person name="Jansen H.J."/>
            <person name="McCleary R.J."/>
            <person name="Kerkkamp H.M."/>
            <person name="Vos R.A."/>
            <person name="Guerreiro I."/>
            <person name="Calvete J.J."/>
            <person name="Wuster W."/>
            <person name="Woods A.E."/>
            <person name="Logan J.M."/>
            <person name="Harrison R.A."/>
            <person name="Castoe T.A."/>
            <person name="de Koning A.P."/>
            <person name="Pollock D.D."/>
            <person name="Yandell M."/>
            <person name="Calderon D."/>
            <person name="Renjifo C."/>
            <person name="Currier R.B."/>
            <person name="Salgado D."/>
            <person name="Pla D."/>
            <person name="Sanz L."/>
            <person name="Hyder A.S."/>
            <person name="Ribeiro J.M."/>
            <person name="Arntzen J.W."/>
            <person name="van den Thillart G.E."/>
            <person name="Boetzer M."/>
            <person name="Pirovano W."/>
            <person name="Dirks R.P."/>
            <person name="Spaink H.P."/>
            <person name="Duboule D."/>
            <person name="McGlinn E."/>
            <person name="Kini R.M."/>
            <person name="Richardson M.K."/>
        </authorList>
    </citation>
    <scope>NUCLEOTIDE SEQUENCE</scope>
    <source>
        <tissue evidence="3">Blood</tissue>
    </source>
</reference>
<gene>
    <name evidence="3" type="primary">Ptms</name>
    <name evidence="3" type="ORF">L345_06804</name>
</gene>
<dbReference type="AlphaFoldDB" id="V8P0N8"/>
<feature type="compositionally biased region" description="Basic and acidic residues" evidence="2">
    <location>
        <begin position="70"/>
        <end position="93"/>
    </location>
</feature>
<feature type="compositionally biased region" description="Acidic residues" evidence="2">
    <location>
        <begin position="94"/>
        <end position="129"/>
    </location>
</feature>
<feature type="region of interest" description="Disordered" evidence="2">
    <location>
        <begin position="58"/>
        <end position="143"/>
    </location>
</feature>
<name>V8P0N8_OPHHA</name>
<dbReference type="GO" id="GO:0005634">
    <property type="term" value="C:nucleus"/>
    <property type="evidence" value="ECO:0007669"/>
    <property type="project" value="TreeGrafter"/>
</dbReference>
<sequence length="252" mass="28708">PLPPRSLVTEPLFLALPCRGREGFCSWRLGAERQQLAGPCFEAASRLPRLILAAARMSEKSADEAPVELGAKELKEKKEKHEEKSARKDKKEIVEDDENGAEEEEDDEDANPEDVDDEDEEDEDDENEREPDTHAVKRSAEKKQEESWTHCVHSWVPRMKLIRKERRQKMALQLDPLGSICILFSAVQLSAHLHSSVCAGSLRSAVAADEEEEEFNVLSVKRKLKEALLQLQDLFPYYSALYSFITLHPPFR</sequence>
<evidence type="ECO:0000313" key="4">
    <source>
        <dbReference type="Proteomes" id="UP000018936"/>
    </source>
</evidence>
<keyword evidence="4" id="KW-1185">Reference proteome</keyword>
<feature type="compositionally biased region" description="Basic and acidic residues" evidence="2">
    <location>
        <begin position="130"/>
        <end position="143"/>
    </location>
</feature>
<dbReference type="GO" id="GO:0045944">
    <property type="term" value="P:positive regulation of transcription by RNA polymerase II"/>
    <property type="evidence" value="ECO:0007669"/>
    <property type="project" value="TreeGrafter"/>
</dbReference>
<proteinExistence type="inferred from homology"/>
<dbReference type="EMBL" id="AZIM01001305">
    <property type="protein sequence ID" value="ETE67407.1"/>
    <property type="molecule type" value="Genomic_DNA"/>
</dbReference>
<evidence type="ECO:0000256" key="1">
    <source>
        <dbReference type="ARBA" id="ARBA00008032"/>
    </source>
</evidence>
<protein>
    <submittedName>
        <fullName evidence="3">Parathymosin</fullName>
    </submittedName>
</protein>